<evidence type="ECO:0000313" key="4">
    <source>
        <dbReference type="Proteomes" id="UP000252355"/>
    </source>
</evidence>
<dbReference type="PANTHER" id="PTHR43794:SF11">
    <property type="entry name" value="AMIDOHYDROLASE-RELATED DOMAIN-CONTAINING PROTEIN"/>
    <property type="match status" value="1"/>
</dbReference>
<dbReference type="NCBIfam" id="NF005540">
    <property type="entry name" value="PRK07203.1"/>
    <property type="match status" value="1"/>
</dbReference>
<gene>
    <name evidence="3" type="ORF">OZSIB_1452</name>
</gene>
<organism evidence="3 4">
    <name type="scientific">Candidatus Ozemobacter sibiricus</name>
    <dbReference type="NCBI Taxonomy" id="2268124"/>
    <lineage>
        <taxon>Bacteria</taxon>
        <taxon>Candidatus Ozemobacteria</taxon>
        <taxon>Candidatus Ozemobacterales</taxon>
        <taxon>Candidatus Ozemobacteraceae</taxon>
        <taxon>Candidatus Ozemobacter</taxon>
    </lineage>
</organism>
<dbReference type="Proteomes" id="UP000252355">
    <property type="component" value="Unassembled WGS sequence"/>
</dbReference>
<feature type="domain" description="Amidohydrolase-related" evidence="2">
    <location>
        <begin position="56"/>
        <end position="413"/>
    </location>
</feature>
<keyword evidence="1" id="KW-0378">Hydrolase</keyword>
<evidence type="ECO:0000259" key="2">
    <source>
        <dbReference type="Pfam" id="PF01979"/>
    </source>
</evidence>
<dbReference type="PANTHER" id="PTHR43794">
    <property type="entry name" value="AMINOHYDROLASE SSNA-RELATED"/>
    <property type="match status" value="1"/>
</dbReference>
<dbReference type="Gene3D" id="2.30.40.10">
    <property type="entry name" value="Urease, subunit C, domain 1"/>
    <property type="match status" value="1"/>
</dbReference>
<dbReference type="InterPro" id="IPR032466">
    <property type="entry name" value="Metal_Hydrolase"/>
</dbReference>
<dbReference type="GO" id="GO:0016810">
    <property type="term" value="F:hydrolase activity, acting on carbon-nitrogen (but not peptide) bonds"/>
    <property type="evidence" value="ECO:0007669"/>
    <property type="project" value="InterPro"/>
</dbReference>
<sequence length="445" mass="49235">MKIIGHATVLTFGHEHKVIEDGAIAFDEKKIHGVGTTEEIRKRFPKAKVRSVQGKVVTPGLINAHMHLYSTFARGITLKDEAPENFVQILERLWWRLDRSLKTEDLYITAVIPLLDAVRNGVTTIVDHHASPHALGGSLEELRKVFHKVGIRGCLCYEVSDRDGASRRDAGFEENANFLRGLKLEADPTITAMLGLHASFTLEDSTLARAAELAKGLKTGVHIHVAEDKADLEDARRRGFRSVVDRLHRFQLTGPDSIFAHCVHVDPLDIQTLALTRTNVVHNPRSNMGNAVGCANIELMVKEKVPVALGTDGFSASPLADLTVANLLHKHQARDPRKIYHEISKIFFQNNPALGSMLFKQPLGVLEEGAGADLVVWNYYPPTPLTASNTLGHVLFGLSNATVDTTICCGKPVYEEGKYTFLGEHEEEEICAKGRELAKALWDRF</sequence>
<dbReference type="Gene3D" id="3.20.20.140">
    <property type="entry name" value="Metal-dependent hydrolases"/>
    <property type="match status" value="1"/>
</dbReference>
<dbReference type="InterPro" id="IPR017700">
    <property type="entry name" value="Aminohydrolase_SsnA"/>
</dbReference>
<dbReference type="InterPro" id="IPR006680">
    <property type="entry name" value="Amidohydro-rel"/>
</dbReference>
<protein>
    <submittedName>
        <fullName evidence="3">SsnA protein</fullName>
    </submittedName>
</protein>
<dbReference type="EMBL" id="QOQW01000022">
    <property type="protein sequence ID" value="RCK78532.1"/>
    <property type="molecule type" value="Genomic_DNA"/>
</dbReference>
<dbReference type="NCBIfam" id="TIGR03314">
    <property type="entry name" value="Se_ssnA"/>
    <property type="match status" value="1"/>
</dbReference>
<dbReference type="SUPFAM" id="SSF51556">
    <property type="entry name" value="Metallo-dependent hydrolases"/>
    <property type="match status" value="1"/>
</dbReference>
<dbReference type="SUPFAM" id="SSF51338">
    <property type="entry name" value="Composite domain of metallo-dependent hydrolases"/>
    <property type="match status" value="1"/>
</dbReference>
<proteinExistence type="predicted"/>
<dbReference type="AlphaFoldDB" id="A0A367ZMB1"/>
<dbReference type="Pfam" id="PF01979">
    <property type="entry name" value="Amidohydro_1"/>
    <property type="match status" value="1"/>
</dbReference>
<reference evidence="3 4" key="1">
    <citation type="submission" date="2018-05" db="EMBL/GenBank/DDBJ databases">
        <title>A metagenomic window into the 2 km-deep terrestrial subsurface aquifer revealed taxonomically and functionally diverse microbial community comprising novel uncultured bacterial lineages.</title>
        <authorList>
            <person name="Kadnikov V.V."/>
            <person name="Mardanov A.V."/>
            <person name="Beletsky A.V."/>
            <person name="Banks D."/>
            <person name="Pimenov N.V."/>
            <person name="Frank Y.A."/>
            <person name="Karnachuk O.V."/>
            <person name="Ravin N.V."/>
        </authorList>
    </citation>
    <scope>NUCLEOTIDE SEQUENCE [LARGE SCALE GENOMIC DNA]</scope>
    <source>
        <strain evidence="3">BY5</strain>
    </source>
</reference>
<name>A0A367ZMB1_9BACT</name>
<evidence type="ECO:0000256" key="1">
    <source>
        <dbReference type="ARBA" id="ARBA00022801"/>
    </source>
</evidence>
<evidence type="ECO:0000313" key="3">
    <source>
        <dbReference type="EMBL" id="RCK78532.1"/>
    </source>
</evidence>
<accession>A0A367ZMB1</accession>
<dbReference type="InterPro" id="IPR050287">
    <property type="entry name" value="MTA/SAH_deaminase"/>
</dbReference>
<dbReference type="InterPro" id="IPR011059">
    <property type="entry name" value="Metal-dep_hydrolase_composite"/>
</dbReference>
<comment type="caution">
    <text evidence="3">The sequence shown here is derived from an EMBL/GenBank/DDBJ whole genome shotgun (WGS) entry which is preliminary data.</text>
</comment>